<organism evidence="1 2">
    <name type="scientific">Janibacter limosus</name>
    <dbReference type="NCBI Taxonomy" id="53458"/>
    <lineage>
        <taxon>Bacteria</taxon>
        <taxon>Bacillati</taxon>
        <taxon>Actinomycetota</taxon>
        <taxon>Actinomycetes</taxon>
        <taxon>Micrococcales</taxon>
        <taxon>Intrasporangiaceae</taxon>
        <taxon>Janibacter</taxon>
    </lineage>
</organism>
<gene>
    <name evidence="1" type="ORF">LP422_01070</name>
</gene>
<name>A0AC61U915_9MICO</name>
<dbReference type="Proteomes" id="UP001059663">
    <property type="component" value="Chromosome"/>
</dbReference>
<evidence type="ECO:0000313" key="2">
    <source>
        <dbReference type="Proteomes" id="UP001059663"/>
    </source>
</evidence>
<accession>A0AC61U915</accession>
<proteinExistence type="predicted"/>
<protein>
    <submittedName>
        <fullName evidence="1">GMC family oxidoreductase</fullName>
    </submittedName>
</protein>
<sequence length="90" mass="8840">MQDRVAAANGVGTGVPVLGVPDVGTSFTAHPLGGAVIGEATDSYGRVKGHPGLYVMDGAAIPGSTGTANPSLTITAPAERNIAKVIADGR</sequence>
<evidence type="ECO:0000313" key="1">
    <source>
        <dbReference type="EMBL" id="UUZ46459.1"/>
    </source>
</evidence>
<reference evidence="1" key="1">
    <citation type="submission" date="2021-11" db="EMBL/GenBank/DDBJ databases">
        <title>Study of the species diversity of bacterial strains isolated from a unique natural object - Shulgan-Tash cave (Bashkiria).</title>
        <authorList>
            <person name="Sazanova A.L."/>
            <person name="Chirak E.R."/>
            <person name="Safronova V.I."/>
        </authorList>
    </citation>
    <scope>NUCLEOTIDE SEQUENCE</scope>
    <source>
        <strain evidence="1">P1</strain>
    </source>
</reference>
<dbReference type="EMBL" id="CP087977">
    <property type="protein sequence ID" value="UUZ46459.1"/>
    <property type="molecule type" value="Genomic_DNA"/>
</dbReference>